<evidence type="ECO:0000313" key="1">
    <source>
        <dbReference type="EMBL" id="NEA15425.1"/>
    </source>
</evidence>
<name>A0A6N9U3I3_STRHA</name>
<proteinExistence type="predicted"/>
<reference evidence="1 2" key="1">
    <citation type="submission" date="2020-01" db="EMBL/GenBank/DDBJ databases">
        <title>Insect and environment-associated Actinomycetes.</title>
        <authorList>
            <person name="Currrie C."/>
            <person name="Chevrette M."/>
            <person name="Carlson C."/>
            <person name="Stubbendieck R."/>
            <person name="Wendt-Pienkowski E."/>
        </authorList>
    </citation>
    <scope>NUCLEOTIDE SEQUENCE [LARGE SCALE GENOMIC DNA]</scope>
    <source>
        <strain evidence="1 2">SID11342</strain>
    </source>
</reference>
<evidence type="ECO:0000313" key="2">
    <source>
        <dbReference type="Proteomes" id="UP000471293"/>
    </source>
</evidence>
<dbReference type="AlphaFoldDB" id="A0A6N9U3I3"/>
<dbReference type="Proteomes" id="UP000471293">
    <property type="component" value="Unassembled WGS sequence"/>
</dbReference>
<dbReference type="RefSeq" id="WP_164343330.1">
    <property type="nucleotide sequence ID" value="NZ_JAAGLQ010000164.1"/>
</dbReference>
<organism evidence="1 2">
    <name type="scientific">Streptomyces halstedii</name>
    <dbReference type="NCBI Taxonomy" id="1944"/>
    <lineage>
        <taxon>Bacteria</taxon>
        <taxon>Bacillati</taxon>
        <taxon>Actinomycetota</taxon>
        <taxon>Actinomycetes</taxon>
        <taxon>Kitasatosporales</taxon>
        <taxon>Streptomycetaceae</taxon>
        <taxon>Streptomyces</taxon>
    </lineage>
</organism>
<accession>A0A6N9U3I3</accession>
<sequence length="248" mass="28086">MNDPRSPVADTCAAQNKHRELLGLEPVSETEYENMHHHPGDDFMTEYRYNRRGTADRVVGTVTEWVSVGKSVEATKHEVRIGGAHPRTYTVIETPKGTYDGADCRVTLDGKYIAHAATLLRALYLIQRHFVYGTAEHHDIRNRPMFMEHMGDGLDILDTEGPHFDIDQYPDGGSFMFTYINDGDPCRGAYSYLVNDNEAMATANWAFIDDNEEDPAAWRIKSIDYHPGEPVVTYRFNDARVPVDQDAT</sequence>
<comment type="caution">
    <text evidence="1">The sequence shown here is derived from an EMBL/GenBank/DDBJ whole genome shotgun (WGS) entry which is preliminary data.</text>
</comment>
<gene>
    <name evidence="1" type="ORF">G3I29_07750</name>
</gene>
<dbReference type="EMBL" id="JAAGLQ010000164">
    <property type="protein sequence ID" value="NEA15425.1"/>
    <property type="molecule type" value="Genomic_DNA"/>
</dbReference>
<protein>
    <submittedName>
        <fullName evidence="1">Uncharacterized protein</fullName>
    </submittedName>
</protein>